<keyword evidence="1" id="KW-1133">Transmembrane helix</keyword>
<evidence type="ECO:0000259" key="3">
    <source>
        <dbReference type="PROSITE" id="PS50113"/>
    </source>
</evidence>
<dbReference type="SMART" id="SM00091">
    <property type="entry name" value="PAS"/>
    <property type="match status" value="1"/>
</dbReference>
<evidence type="ECO:0000313" key="6">
    <source>
        <dbReference type="EMBL" id="MPM08182.1"/>
    </source>
</evidence>
<dbReference type="EMBL" id="VSSQ01001421">
    <property type="protein sequence ID" value="MPM08182.1"/>
    <property type="molecule type" value="Genomic_DNA"/>
</dbReference>
<evidence type="ECO:0000259" key="4">
    <source>
        <dbReference type="PROSITE" id="PS50887"/>
    </source>
</evidence>
<dbReference type="PROSITE" id="PS50112">
    <property type="entry name" value="PAS"/>
    <property type="match status" value="1"/>
</dbReference>
<name>A0A644WWJ3_9ZZZZ</name>
<feature type="transmembrane region" description="Helical" evidence="1">
    <location>
        <begin position="37"/>
        <end position="58"/>
    </location>
</feature>
<dbReference type="SMART" id="SM00267">
    <property type="entry name" value="GGDEF"/>
    <property type="match status" value="1"/>
</dbReference>
<feature type="domain" description="PAS" evidence="2">
    <location>
        <begin position="126"/>
        <end position="196"/>
    </location>
</feature>
<dbReference type="Pfam" id="PF13487">
    <property type="entry name" value="HD_5"/>
    <property type="match status" value="1"/>
</dbReference>
<keyword evidence="1" id="KW-0472">Membrane</keyword>
<dbReference type="NCBIfam" id="TIGR00254">
    <property type="entry name" value="GGDEF"/>
    <property type="match status" value="1"/>
</dbReference>
<dbReference type="InterPro" id="IPR000700">
    <property type="entry name" value="PAS-assoc_C"/>
</dbReference>
<dbReference type="Gene3D" id="3.30.70.270">
    <property type="match status" value="1"/>
</dbReference>
<reference evidence="6" key="1">
    <citation type="submission" date="2019-08" db="EMBL/GenBank/DDBJ databases">
        <authorList>
            <person name="Kucharzyk K."/>
            <person name="Murdoch R.W."/>
            <person name="Higgins S."/>
            <person name="Loffler F."/>
        </authorList>
    </citation>
    <scope>NUCLEOTIDE SEQUENCE</scope>
</reference>
<dbReference type="PANTHER" id="PTHR43155:SF2">
    <property type="entry name" value="CYCLIC DI-GMP PHOSPHODIESTERASE PA4108"/>
    <property type="match status" value="1"/>
</dbReference>
<dbReference type="Pfam" id="PF08448">
    <property type="entry name" value="PAS_4"/>
    <property type="match status" value="1"/>
</dbReference>
<dbReference type="PROSITE" id="PS51832">
    <property type="entry name" value="HD_GYP"/>
    <property type="match status" value="1"/>
</dbReference>
<dbReference type="CDD" id="cd00130">
    <property type="entry name" value="PAS"/>
    <property type="match status" value="1"/>
</dbReference>
<dbReference type="Gene3D" id="3.30.450.20">
    <property type="entry name" value="PAS domain"/>
    <property type="match status" value="1"/>
</dbReference>
<dbReference type="CDD" id="cd00077">
    <property type="entry name" value="HDc"/>
    <property type="match status" value="1"/>
</dbReference>
<dbReference type="InterPro" id="IPR013656">
    <property type="entry name" value="PAS_4"/>
</dbReference>
<dbReference type="PANTHER" id="PTHR43155">
    <property type="entry name" value="CYCLIC DI-GMP PHOSPHODIESTERASE PA4108-RELATED"/>
    <property type="match status" value="1"/>
</dbReference>
<feature type="transmembrane region" description="Helical" evidence="1">
    <location>
        <begin position="70"/>
        <end position="89"/>
    </location>
</feature>
<feature type="domain" description="GGDEF" evidence="4">
    <location>
        <begin position="280"/>
        <end position="414"/>
    </location>
</feature>
<dbReference type="SUPFAM" id="SSF55073">
    <property type="entry name" value="Nucleotide cyclase"/>
    <property type="match status" value="1"/>
</dbReference>
<sequence length="595" mass="68530">MMLKLLKERAGGILANHSDDSIKEKNDAKSKSLKITVIYFFIGCIWIIFSDILVQSLFPDHSYEVEIYSIIKGTFYVLVTSVIIFLLIYRPMKNMFDAKNEIKAANTELEKSNILFRELSQEFERKQVLLKSLINSIPDLIFYKDTDSAYLGCNEAFEAFVGKPEREIVGKTDFDLFFREEAQMFRNMDIEMMKTHIPRKNEEIVLYPDGSQVYLETLKTPYYDFPHNIIGLIGISRDITERKKREEEIEYLSYHDVLTGLYNRTFYSEQRKRLDTNEFYPLSVISGDVNGLKLINDAFGHTEGDKVLTEIANILKKYIKSGDITARVGGDEFSILLPNTSAQTVRSIADSIRLECVRRRNQKNMFYLDIALGYATKEHEGESFDETMILAEDLMYRHKLLEHKSLHSSIISSIKTTMYEKSNETEEHAERLTELSKKLGRALGLCEDKIDELELVSTLHDIGKISVDRNVLTKAGKLSEEYWREIKKHPDVGYRIANSTPELRHIADYILCHHERWDGKGYPQGLAGKEIPLVSRIISIVDAYDAMTQDRAYRKALPKEEAVAEIMNNAGTQFDPEIAKIFIDKVITSSDKENE</sequence>
<comment type="caution">
    <text evidence="6">The sequence shown here is derived from an EMBL/GenBank/DDBJ whole genome shotgun (WGS) entry which is preliminary data.</text>
</comment>
<dbReference type="InterPro" id="IPR000160">
    <property type="entry name" value="GGDEF_dom"/>
</dbReference>
<dbReference type="InterPro" id="IPR029787">
    <property type="entry name" value="Nucleotide_cyclase"/>
</dbReference>
<dbReference type="CDD" id="cd01949">
    <property type="entry name" value="GGDEF"/>
    <property type="match status" value="1"/>
</dbReference>
<dbReference type="InterPro" id="IPR037522">
    <property type="entry name" value="HD_GYP_dom"/>
</dbReference>
<dbReference type="InterPro" id="IPR043128">
    <property type="entry name" value="Rev_trsase/Diguanyl_cyclase"/>
</dbReference>
<organism evidence="6">
    <name type="scientific">bioreactor metagenome</name>
    <dbReference type="NCBI Taxonomy" id="1076179"/>
    <lineage>
        <taxon>unclassified sequences</taxon>
        <taxon>metagenomes</taxon>
        <taxon>ecological metagenomes</taxon>
    </lineage>
</organism>
<dbReference type="SUPFAM" id="SSF55785">
    <property type="entry name" value="PYP-like sensor domain (PAS domain)"/>
    <property type="match status" value="1"/>
</dbReference>
<dbReference type="InterPro" id="IPR035965">
    <property type="entry name" value="PAS-like_dom_sf"/>
</dbReference>
<dbReference type="NCBIfam" id="TIGR00229">
    <property type="entry name" value="sensory_box"/>
    <property type="match status" value="1"/>
</dbReference>
<accession>A0A644WWJ3</accession>
<dbReference type="PROSITE" id="PS50113">
    <property type="entry name" value="PAC"/>
    <property type="match status" value="1"/>
</dbReference>
<gene>
    <name evidence="6" type="ORF">SDC9_54494</name>
</gene>
<protein>
    <submittedName>
        <fullName evidence="6">Uncharacterized protein</fullName>
    </submittedName>
</protein>
<evidence type="ECO:0000256" key="1">
    <source>
        <dbReference type="SAM" id="Phobius"/>
    </source>
</evidence>
<dbReference type="InterPro" id="IPR000014">
    <property type="entry name" value="PAS"/>
</dbReference>
<evidence type="ECO:0000259" key="2">
    <source>
        <dbReference type="PROSITE" id="PS50112"/>
    </source>
</evidence>
<dbReference type="Pfam" id="PF00990">
    <property type="entry name" value="GGDEF"/>
    <property type="match status" value="1"/>
</dbReference>
<dbReference type="SMART" id="SM00471">
    <property type="entry name" value="HDc"/>
    <property type="match status" value="1"/>
</dbReference>
<dbReference type="Gene3D" id="1.10.3210.10">
    <property type="entry name" value="Hypothetical protein af1432"/>
    <property type="match status" value="1"/>
</dbReference>
<dbReference type="PROSITE" id="PS50887">
    <property type="entry name" value="GGDEF"/>
    <property type="match status" value="1"/>
</dbReference>
<dbReference type="InterPro" id="IPR003607">
    <property type="entry name" value="HD/PDEase_dom"/>
</dbReference>
<feature type="domain" description="HD-GYP" evidence="5">
    <location>
        <begin position="403"/>
        <end position="595"/>
    </location>
</feature>
<proteinExistence type="predicted"/>
<dbReference type="SUPFAM" id="SSF109604">
    <property type="entry name" value="HD-domain/PDEase-like"/>
    <property type="match status" value="1"/>
</dbReference>
<evidence type="ECO:0000259" key="5">
    <source>
        <dbReference type="PROSITE" id="PS51832"/>
    </source>
</evidence>
<keyword evidence="1" id="KW-0812">Transmembrane</keyword>
<feature type="domain" description="PAC" evidence="3">
    <location>
        <begin position="199"/>
        <end position="251"/>
    </location>
</feature>
<dbReference type="AlphaFoldDB" id="A0A644WWJ3"/>